<dbReference type="Proteomes" id="UP000015101">
    <property type="component" value="Unassembled WGS sequence"/>
</dbReference>
<evidence type="ECO:0000256" key="6">
    <source>
        <dbReference type="ARBA" id="ARBA00023157"/>
    </source>
</evidence>
<feature type="active site" description="Proton acceptor" evidence="10">
    <location>
        <position position="886"/>
    </location>
</feature>
<dbReference type="EMBL" id="AMQM01002977">
    <property type="status" value="NOT_ANNOTATED_CDS"/>
    <property type="molecule type" value="Genomic_DNA"/>
</dbReference>
<keyword evidence="11" id="KW-0547">Nucleotide-binding</keyword>
<dbReference type="SMART" id="SM00408">
    <property type="entry name" value="IGc2"/>
    <property type="match status" value="6"/>
</dbReference>
<evidence type="ECO:0000256" key="5">
    <source>
        <dbReference type="ARBA" id="ARBA00023136"/>
    </source>
</evidence>
<dbReference type="GO" id="GO:0007411">
    <property type="term" value="P:axon guidance"/>
    <property type="evidence" value="ECO:0000318"/>
    <property type="project" value="GO_Central"/>
</dbReference>
<dbReference type="InterPro" id="IPR013783">
    <property type="entry name" value="Ig-like_fold"/>
</dbReference>
<dbReference type="InterPro" id="IPR000719">
    <property type="entry name" value="Prot_kinase_dom"/>
</dbReference>
<keyword evidence="12" id="KW-0460">Magnesium</keyword>
<dbReference type="SUPFAM" id="SSF56112">
    <property type="entry name" value="Protein kinase-like (PK-like)"/>
    <property type="match status" value="1"/>
</dbReference>
<evidence type="ECO:0000256" key="3">
    <source>
        <dbReference type="ARBA" id="ARBA00022737"/>
    </source>
</evidence>
<evidence type="ECO:0000256" key="12">
    <source>
        <dbReference type="PIRSR" id="PIRSR000615-3"/>
    </source>
</evidence>
<dbReference type="Gene3D" id="1.10.510.10">
    <property type="entry name" value="Transferase(Phosphotransferase) domain 1"/>
    <property type="match status" value="1"/>
</dbReference>
<reference evidence="17" key="3">
    <citation type="submission" date="2015-06" db="UniProtKB">
        <authorList>
            <consortium name="EnsemblMetazoa"/>
        </authorList>
    </citation>
    <scope>IDENTIFICATION</scope>
</reference>
<evidence type="ECO:0000313" key="16">
    <source>
        <dbReference type="EMBL" id="ESO09490.1"/>
    </source>
</evidence>
<dbReference type="GO" id="GO:0007156">
    <property type="term" value="P:homophilic cell adhesion via plasma membrane adhesion molecules"/>
    <property type="evidence" value="ECO:0000318"/>
    <property type="project" value="GO_Central"/>
</dbReference>
<evidence type="ECO:0000256" key="11">
    <source>
        <dbReference type="PIRSR" id="PIRSR000615-2"/>
    </source>
</evidence>
<evidence type="ECO:0000313" key="18">
    <source>
        <dbReference type="Proteomes" id="UP000015101"/>
    </source>
</evidence>
<dbReference type="eggNOG" id="KOG1026">
    <property type="taxonomic scope" value="Eukaryota"/>
</dbReference>
<dbReference type="InterPro" id="IPR003598">
    <property type="entry name" value="Ig_sub2"/>
</dbReference>
<dbReference type="InterPro" id="IPR011009">
    <property type="entry name" value="Kinase-like_dom_sf"/>
</dbReference>
<dbReference type="InParanoid" id="T1G9H8"/>
<dbReference type="PROSITE" id="PS50011">
    <property type="entry name" value="PROTEIN_KINASE_DOM"/>
    <property type="match status" value="1"/>
</dbReference>
<evidence type="ECO:0000259" key="14">
    <source>
        <dbReference type="PROSITE" id="PS50011"/>
    </source>
</evidence>
<feature type="binding site" evidence="12">
    <location>
        <position position="891"/>
    </location>
    <ligand>
        <name>Mg(2+)</name>
        <dbReference type="ChEBI" id="CHEBI:18420"/>
    </ligand>
</feature>
<keyword evidence="6" id="KW-1015">Disulfide bond</keyword>
<dbReference type="EMBL" id="AMQM01002978">
    <property type="status" value="NOT_ANNOTATED_CDS"/>
    <property type="molecule type" value="Genomic_DNA"/>
</dbReference>
<dbReference type="eggNOG" id="KOG4475">
    <property type="taxonomic scope" value="Eukaryota"/>
</dbReference>
<dbReference type="FunFam" id="2.60.40.10:FF:002353">
    <property type="entry name" value="Uncharacterized protein"/>
    <property type="match status" value="1"/>
</dbReference>
<evidence type="ECO:0000259" key="15">
    <source>
        <dbReference type="PROSITE" id="PS50835"/>
    </source>
</evidence>
<dbReference type="InterPro" id="IPR008266">
    <property type="entry name" value="Tyr_kinase_AS"/>
</dbReference>
<evidence type="ECO:0000256" key="13">
    <source>
        <dbReference type="SAM" id="Phobius"/>
    </source>
</evidence>
<dbReference type="EnsemblMetazoa" id="HelroT97596">
    <property type="protein sequence ID" value="HelroP97596"/>
    <property type="gene ID" value="HelroG97596"/>
</dbReference>
<proteinExistence type="predicted"/>
<dbReference type="GO" id="GO:0005886">
    <property type="term" value="C:plasma membrane"/>
    <property type="evidence" value="ECO:0000318"/>
    <property type="project" value="GO_Central"/>
</dbReference>
<dbReference type="PANTHER" id="PTHR10075:SF100">
    <property type="entry name" value="FASCICLIN-2"/>
    <property type="match status" value="1"/>
</dbReference>
<feature type="domain" description="Ig-like" evidence="15">
    <location>
        <begin position="303"/>
        <end position="381"/>
    </location>
</feature>
<keyword evidence="7" id="KW-0675">Receptor</keyword>
<dbReference type="PANTHER" id="PTHR10075">
    <property type="entry name" value="BASIGIN RELATED"/>
    <property type="match status" value="1"/>
</dbReference>
<dbReference type="SMART" id="SM00219">
    <property type="entry name" value="TyrKc"/>
    <property type="match status" value="1"/>
</dbReference>
<dbReference type="SMART" id="SM00409">
    <property type="entry name" value="IG"/>
    <property type="match status" value="6"/>
</dbReference>
<comment type="subcellular location">
    <subcellularLocation>
        <location evidence="1">Membrane</location>
        <topology evidence="1">Single-pass membrane protein</topology>
    </subcellularLocation>
</comment>
<dbReference type="FunFam" id="2.60.40.10:FF:000004">
    <property type="entry name" value="DCC isoform 1"/>
    <property type="match status" value="1"/>
</dbReference>
<keyword evidence="12" id="KW-0479">Metal-binding</keyword>
<protein>
    <recommendedName>
        <fullName evidence="19">Receptor protein-tyrosine kinase</fullName>
    </recommendedName>
</protein>
<name>T1G9H8_HELRO</name>
<dbReference type="CTD" id="20217725"/>
<dbReference type="RefSeq" id="XP_009012583.1">
    <property type="nucleotide sequence ID" value="XM_009014335.1"/>
</dbReference>
<reference evidence="16 18" key="2">
    <citation type="journal article" date="2013" name="Nature">
        <title>Insights into bilaterian evolution from three spiralian genomes.</title>
        <authorList>
            <person name="Simakov O."/>
            <person name="Marletaz F."/>
            <person name="Cho S.J."/>
            <person name="Edsinger-Gonzales E."/>
            <person name="Havlak P."/>
            <person name="Hellsten U."/>
            <person name="Kuo D.H."/>
            <person name="Larsson T."/>
            <person name="Lv J."/>
            <person name="Arendt D."/>
            <person name="Savage R."/>
            <person name="Osoegawa K."/>
            <person name="de Jong P."/>
            <person name="Grimwood J."/>
            <person name="Chapman J.A."/>
            <person name="Shapiro H."/>
            <person name="Aerts A."/>
            <person name="Otillar R.P."/>
            <person name="Terry A.Y."/>
            <person name="Boore J.L."/>
            <person name="Grigoriev I.V."/>
            <person name="Lindberg D.R."/>
            <person name="Seaver E.C."/>
            <person name="Weisblat D.A."/>
            <person name="Putnam N.H."/>
            <person name="Rokhsar D.S."/>
        </authorList>
    </citation>
    <scope>NUCLEOTIDE SEQUENCE</scope>
</reference>
<dbReference type="InterPro" id="IPR003599">
    <property type="entry name" value="Ig_sub"/>
</dbReference>
<evidence type="ECO:0000256" key="7">
    <source>
        <dbReference type="ARBA" id="ARBA00023170"/>
    </source>
</evidence>
<evidence type="ECO:0000256" key="1">
    <source>
        <dbReference type="ARBA" id="ARBA00004167"/>
    </source>
</evidence>
<feature type="transmembrane region" description="Helical" evidence="13">
    <location>
        <begin position="613"/>
        <end position="636"/>
    </location>
</feature>
<dbReference type="CDD" id="cd00096">
    <property type="entry name" value="Ig"/>
    <property type="match status" value="2"/>
</dbReference>
<dbReference type="Pfam" id="PF13927">
    <property type="entry name" value="Ig_3"/>
    <property type="match status" value="2"/>
</dbReference>
<evidence type="ECO:0000256" key="8">
    <source>
        <dbReference type="ARBA" id="ARBA00023180"/>
    </source>
</evidence>
<dbReference type="FunFam" id="2.60.40.10:FF:002127">
    <property type="entry name" value="tyrosine-protein kinase-like otk"/>
    <property type="match status" value="1"/>
</dbReference>
<dbReference type="FunFam" id="2.60.40.10:FF:002706">
    <property type="entry name" value="AGAP009061-PA"/>
    <property type="match status" value="1"/>
</dbReference>
<dbReference type="Pfam" id="PF07679">
    <property type="entry name" value="I-set"/>
    <property type="match status" value="3"/>
</dbReference>
<dbReference type="GO" id="GO:0046872">
    <property type="term" value="F:metal ion binding"/>
    <property type="evidence" value="ECO:0007669"/>
    <property type="project" value="UniProtKB-KW"/>
</dbReference>
<feature type="domain" description="Protein kinase" evidence="14">
    <location>
        <begin position="746"/>
        <end position="1039"/>
    </location>
</feature>
<accession>T1G9H8</accession>
<dbReference type="InterPro" id="IPR007110">
    <property type="entry name" value="Ig-like_dom"/>
</dbReference>
<evidence type="ECO:0000313" key="17">
    <source>
        <dbReference type="EnsemblMetazoa" id="HelroP97596"/>
    </source>
</evidence>
<keyword evidence="8" id="KW-0325">Glycoprotein</keyword>
<feature type="domain" description="Ig-like" evidence="15">
    <location>
        <begin position="493"/>
        <end position="581"/>
    </location>
</feature>
<dbReference type="GO" id="GO:0070593">
    <property type="term" value="P:dendrite self-avoidance"/>
    <property type="evidence" value="ECO:0000318"/>
    <property type="project" value="GO_Central"/>
</dbReference>
<evidence type="ECO:0000256" key="10">
    <source>
        <dbReference type="PIRSR" id="PIRSR000615-1"/>
    </source>
</evidence>
<dbReference type="PIRSF" id="PIRSF000615">
    <property type="entry name" value="TyrPK_CSF1-R"/>
    <property type="match status" value="1"/>
</dbReference>
<dbReference type="KEGG" id="hro:HELRODRAFT_97596"/>
<dbReference type="OMA" id="THKANEW"/>
<keyword evidence="3" id="KW-0677">Repeat</keyword>
<dbReference type="InterPro" id="IPR036179">
    <property type="entry name" value="Ig-like_dom_sf"/>
</dbReference>
<dbReference type="PROSITE" id="PS50835">
    <property type="entry name" value="IG_LIKE"/>
    <property type="match status" value="5"/>
</dbReference>
<dbReference type="OrthoDB" id="2413561at2759"/>
<dbReference type="GO" id="GO:0030424">
    <property type="term" value="C:axon"/>
    <property type="evidence" value="ECO:0000318"/>
    <property type="project" value="GO_Central"/>
</dbReference>
<dbReference type="Gene3D" id="2.60.40.10">
    <property type="entry name" value="Immunoglobulins"/>
    <property type="match status" value="6"/>
</dbReference>
<feature type="domain" description="Ig-like" evidence="15">
    <location>
        <begin position="34"/>
        <end position="104"/>
    </location>
</feature>
<feature type="binding site" evidence="11">
    <location>
        <position position="890"/>
    </location>
    <ligand>
        <name>ATP</name>
        <dbReference type="ChEBI" id="CHEBI:30616"/>
    </ligand>
</feature>
<dbReference type="GO" id="GO:0005524">
    <property type="term" value="F:ATP binding"/>
    <property type="evidence" value="ECO:0007669"/>
    <property type="project" value="UniProtKB-KW"/>
</dbReference>
<keyword evidence="9" id="KW-0393">Immunoglobulin domain</keyword>
<dbReference type="FunCoup" id="T1G9H8">
    <property type="interactions" value="198"/>
</dbReference>
<keyword evidence="5 13" id="KW-0472">Membrane</keyword>
<dbReference type="STRING" id="6412.T1G9H8"/>
<feature type="domain" description="Ig-like" evidence="15">
    <location>
        <begin position="386"/>
        <end position="486"/>
    </location>
</feature>
<organism evidence="17 18">
    <name type="scientific">Helobdella robusta</name>
    <name type="common">Californian leech</name>
    <dbReference type="NCBI Taxonomy" id="6412"/>
    <lineage>
        <taxon>Eukaryota</taxon>
        <taxon>Metazoa</taxon>
        <taxon>Spiralia</taxon>
        <taxon>Lophotrochozoa</taxon>
        <taxon>Annelida</taxon>
        <taxon>Clitellata</taxon>
        <taxon>Hirudinea</taxon>
        <taxon>Rhynchobdellida</taxon>
        <taxon>Glossiphoniidae</taxon>
        <taxon>Helobdella</taxon>
    </lineage>
</organism>
<keyword evidence="2 13" id="KW-0812">Transmembrane</keyword>
<dbReference type="PRINTS" id="PR00109">
    <property type="entry name" value="TYRKINASE"/>
</dbReference>
<feature type="domain" description="Ig-like" evidence="15">
    <location>
        <begin position="213"/>
        <end position="300"/>
    </location>
</feature>
<dbReference type="EMBL" id="KB095959">
    <property type="protein sequence ID" value="ESO09490.1"/>
    <property type="molecule type" value="Genomic_DNA"/>
</dbReference>
<dbReference type="GO" id="GO:0004713">
    <property type="term" value="F:protein tyrosine kinase activity"/>
    <property type="evidence" value="ECO:0007669"/>
    <property type="project" value="InterPro"/>
</dbReference>
<evidence type="ECO:0000256" key="2">
    <source>
        <dbReference type="ARBA" id="ARBA00022692"/>
    </source>
</evidence>
<keyword evidence="11" id="KW-0067">ATP-binding</keyword>
<dbReference type="PROSITE" id="PS00109">
    <property type="entry name" value="PROTEIN_KINASE_TYR"/>
    <property type="match status" value="1"/>
</dbReference>
<evidence type="ECO:0000256" key="4">
    <source>
        <dbReference type="ARBA" id="ARBA00022989"/>
    </source>
</evidence>
<dbReference type="InterPro" id="IPR013098">
    <property type="entry name" value="Ig_I-set"/>
</dbReference>
<dbReference type="InterPro" id="IPR020635">
    <property type="entry name" value="Tyr_kinase_cat_dom"/>
</dbReference>
<gene>
    <name evidence="17" type="primary">20217725</name>
    <name evidence="16" type="ORF">HELRODRAFT_97596</name>
</gene>
<keyword evidence="4 13" id="KW-1133">Transmembrane helix</keyword>
<evidence type="ECO:0008006" key="19">
    <source>
        <dbReference type="Google" id="ProtNLM"/>
    </source>
</evidence>
<sequence>MAVKSKEARLHIKYTHKANEWFTQANKPKNISLGSEVTLRCSAAGYPEPSVDWYRNHVRLKQSDGIKFLKKNLKITTMTISDNGVYTCRAKNVAGVRESANRIVIVLTVDLETSTFRPHLLVKPFARTIIDCHYHNARLVRWKFNDNVDMKLLELRDLYTTLSNGSLLIKKVTSSEAGVYVCEGVDIHGRSSSYTSLVTLAYLDDLTEDSLEPSRMSQPIVVPIGGKFDVTCHASRGAPQPSVKLNDYGSSSNNNNNNIVVSNNNNLTLKHAVESMTGTYVCVVENLAGIKNKSIDVVISAPPIIKDHPLSVRVEEDEDAEFRCRVVSSPYPVNKITWWFEGKPLMVKDQPQKYKVDEGRGVIKIKSVTPLDEGDYACAANTIGHPVVTSINARLYVERKLKFNPTPSDFFLEMGHEGKLICQADGRLPPQIMWLKDGVPQNNNNNNNNFMSRDGLLLFDRVDKSDAGNYTCIASNEQGSINATVSLVVYVRPRFKIPLPSNLTMRESQQLMLHCVATGDPLPTTSWQKNNNPLVSNNRIKVLQNGTLVISQLYMEDFGKYTCNARNVGGVESFDLHLQVSSTENYNKLMASDGSPQSGPTDGQTNADMMKTIIIAVCCGMAYLAVVISLTVYCTIRMTRAKHLRKKGKEKDGALNGSNSCSNNNNINVNDTAATECAGLVPRKDLELSSSISTSSYNTRTNNIDDYNTLATLRGTSHLNLFSSQLHQTILPHVPPDRLYIPRHKLHMIGMLGRSHYGDVFVARTDHLDLTTDVVMVKSFLSKTEVNGEQCLREIDTFGKCHHKNIVKLIGLCADIDPLFVIFEHCEWSELRNNCYKKFQDDLKKFLHASRDGMLPLISSNQMIALCGQVALGMEHLCNNGLIHRDLAARNIVINAATLEGKISCPSLCRDAYMNEYFPLNERLIPLRWMAPEAILDSCETSASDVWSFGVFVWEVYSLGQIPLSTKTDDQVLEGLNSRENKLNYPRITLTSGYKPPSSTDCPENVWQLIQACTTENPRLRPRFCDIVSSLYDLTYETVVNKPDGFVIA</sequence>
<dbReference type="InterPro" id="IPR001245">
    <property type="entry name" value="Ser-Thr/Tyr_kinase_cat_dom"/>
</dbReference>
<keyword evidence="18" id="KW-1185">Reference proteome</keyword>
<dbReference type="AlphaFoldDB" id="T1G9H8"/>
<dbReference type="Pfam" id="PF07714">
    <property type="entry name" value="PK_Tyr_Ser-Thr"/>
    <property type="match status" value="1"/>
</dbReference>
<dbReference type="HOGENOM" id="CLU_012268_0_0_1"/>
<evidence type="ECO:0000256" key="9">
    <source>
        <dbReference type="ARBA" id="ARBA00023319"/>
    </source>
</evidence>
<dbReference type="SUPFAM" id="SSF48726">
    <property type="entry name" value="Immunoglobulin"/>
    <property type="match status" value="6"/>
</dbReference>
<dbReference type="GeneID" id="20217725"/>
<reference evidence="18" key="1">
    <citation type="submission" date="2012-12" db="EMBL/GenBank/DDBJ databases">
        <authorList>
            <person name="Hellsten U."/>
            <person name="Grimwood J."/>
            <person name="Chapman J.A."/>
            <person name="Shapiro H."/>
            <person name="Aerts A."/>
            <person name="Otillar R.P."/>
            <person name="Terry A.Y."/>
            <person name="Boore J.L."/>
            <person name="Simakov O."/>
            <person name="Marletaz F."/>
            <person name="Cho S.-J."/>
            <person name="Edsinger-Gonzales E."/>
            <person name="Havlak P."/>
            <person name="Kuo D.-H."/>
            <person name="Larsson T."/>
            <person name="Lv J."/>
            <person name="Arendt D."/>
            <person name="Savage R."/>
            <person name="Osoegawa K."/>
            <person name="de Jong P."/>
            <person name="Lindberg D.R."/>
            <person name="Seaver E.C."/>
            <person name="Weisblat D.A."/>
            <person name="Putnam N.H."/>
            <person name="Grigoriev I.V."/>
            <person name="Rokhsar D.S."/>
        </authorList>
    </citation>
    <scope>NUCLEOTIDE SEQUENCE</scope>
</reference>
<dbReference type="GO" id="GO:0098632">
    <property type="term" value="F:cell-cell adhesion mediator activity"/>
    <property type="evidence" value="ECO:0000318"/>
    <property type="project" value="GO_Central"/>
</dbReference>